<evidence type="ECO:0000256" key="2">
    <source>
        <dbReference type="ARBA" id="ARBA00022692"/>
    </source>
</evidence>
<dbReference type="InterPro" id="IPR011701">
    <property type="entry name" value="MFS"/>
</dbReference>
<feature type="transmembrane region" description="Helical" evidence="5">
    <location>
        <begin position="305"/>
        <end position="328"/>
    </location>
</feature>
<keyword evidence="4 5" id="KW-0472">Membrane</keyword>
<protein>
    <submittedName>
        <fullName evidence="7">MFS drug transporter, putative</fullName>
    </submittedName>
</protein>
<dbReference type="EMBL" id="DS499596">
    <property type="protein sequence ID" value="EDP52402.1"/>
    <property type="molecule type" value="Genomic_DNA"/>
</dbReference>
<feature type="transmembrane region" description="Helical" evidence="5">
    <location>
        <begin position="277"/>
        <end position="299"/>
    </location>
</feature>
<evidence type="ECO:0000313" key="8">
    <source>
        <dbReference type="Proteomes" id="UP000001699"/>
    </source>
</evidence>
<dbReference type="GO" id="GO:0005886">
    <property type="term" value="C:plasma membrane"/>
    <property type="evidence" value="ECO:0007669"/>
    <property type="project" value="TreeGrafter"/>
</dbReference>
<keyword evidence="2 5" id="KW-0812">Transmembrane</keyword>
<evidence type="ECO:0000313" key="7">
    <source>
        <dbReference type="EMBL" id="EDP52402.1"/>
    </source>
</evidence>
<name>B0XWE9_ASPFC</name>
<reference evidence="7 8" key="1">
    <citation type="journal article" date="2008" name="PLoS Genet.">
        <title>Genomic islands in the pathogenic filamentous fungus Aspergillus fumigatus.</title>
        <authorList>
            <person name="Fedorova N.D."/>
            <person name="Khaldi N."/>
            <person name="Joardar V.S."/>
            <person name="Maiti R."/>
            <person name="Amedeo P."/>
            <person name="Anderson M.J."/>
            <person name="Crabtree J."/>
            <person name="Silva J.C."/>
            <person name="Badger J.H."/>
            <person name="Albarraq A."/>
            <person name="Angiuoli S."/>
            <person name="Bussey H."/>
            <person name="Bowyer P."/>
            <person name="Cotty P.J."/>
            <person name="Dyer P.S."/>
            <person name="Egan A."/>
            <person name="Galens K."/>
            <person name="Fraser-Liggett C.M."/>
            <person name="Haas B.J."/>
            <person name="Inman J.M."/>
            <person name="Kent R."/>
            <person name="Lemieux S."/>
            <person name="Malavazi I."/>
            <person name="Orvis J."/>
            <person name="Roemer T."/>
            <person name="Ronning C.M."/>
            <person name="Sundaram J.P."/>
            <person name="Sutton G."/>
            <person name="Turner G."/>
            <person name="Venter J.C."/>
            <person name="White O.R."/>
            <person name="Whitty B.R."/>
            <person name="Youngman P."/>
            <person name="Wolfe K.H."/>
            <person name="Goldman G.H."/>
            <person name="Wortman J.R."/>
            <person name="Jiang B."/>
            <person name="Denning D.W."/>
            <person name="Nierman W.C."/>
        </authorList>
    </citation>
    <scope>NUCLEOTIDE SEQUENCE [LARGE SCALE GENOMIC DNA]</scope>
    <source>
        <strain evidence="8">CBS 144.89 / FGSC A1163 / CEA10</strain>
    </source>
</reference>
<dbReference type="Proteomes" id="UP000001699">
    <property type="component" value="Unassembled WGS sequence"/>
</dbReference>
<feature type="transmembrane region" description="Helical" evidence="5">
    <location>
        <begin position="214"/>
        <end position="233"/>
    </location>
</feature>
<gene>
    <name evidence="7" type="ORF">AFUB_035660</name>
</gene>
<keyword evidence="8" id="KW-1185">Reference proteome</keyword>
<comment type="subcellular location">
    <subcellularLocation>
        <location evidence="1">Membrane</location>
        <topology evidence="1">Multi-pass membrane protein</topology>
    </subcellularLocation>
</comment>
<dbReference type="PANTHER" id="PTHR23502:SF74">
    <property type="entry name" value="MAJOR FACILITATOR SUPERFAMILY (MFS) PROFILE DOMAIN-CONTAINING PROTEIN"/>
    <property type="match status" value="1"/>
</dbReference>
<dbReference type="VEuPathDB" id="FungiDB:AFUB_035660"/>
<feature type="transmembrane region" description="Helical" evidence="5">
    <location>
        <begin position="97"/>
        <end position="119"/>
    </location>
</feature>
<sequence length="399" mass="43284">MQLHVTTLQCMGSALAYKGCLVKEVSHSPRRLDICIAFNSALGSSLPSGASSEIVSAFDLDKDHVPIVLLNSVYLAGFAVGPLVFGPLSEYLGRQPVLIGTYIGYTIFTTACALAPTYASLPAFRSLCGIHAAAPKAVLGGLYSDIYDEHGERGTAMGFFMLMRTLGPQLSPIISGYAALLSWRRVFRVALVIAGVSMARIFGRPFAIVVQEPILLFTSLYLALVYDVLYLFFQALTRSFSKVTSSHLFIFMCYSSYHNKALAAGQTWATVEEFRRLPLACLGGPAMVVSLFWLGWASLSVVNPIVPMVAGFFFAIGFLFFIAMLNYLTDAYQQNSASAQAAASTIRSITACSLPLTTKSMYGNLGIHWANFAVGICCLGDGGDSVHFRQIWRIVKAEE</sequence>
<dbReference type="HOGENOM" id="CLU_008455_11_2_1"/>
<accession>B0XWE9</accession>
<dbReference type="PANTHER" id="PTHR23502">
    <property type="entry name" value="MAJOR FACILITATOR SUPERFAMILY"/>
    <property type="match status" value="1"/>
</dbReference>
<evidence type="ECO:0000256" key="3">
    <source>
        <dbReference type="ARBA" id="ARBA00022989"/>
    </source>
</evidence>
<dbReference type="InterPro" id="IPR036259">
    <property type="entry name" value="MFS_trans_sf"/>
</dbReference>
<evidence type="ECO:0000256" key="5">
    <source>
        <dbReference type="SAM" id="Phobius"/>
    </source>
</evidence>
<organism evidence="7 8">
    <name type="scientific">Aspergillus fumigatus (strain CBS 144.89 / FGSC A1163 / CEA10)</name>
    <name type="common">Neosartorya fumigata</name>
    <dbReference type="NCBI Taxonomy" id="451804"/>
    <lineage>
        <taxon>Eukaryota</taxon>
        <taxon>Fungi</taxon>
        <taxon>Dikarya</taxon>
        <taxon>Ascomycota</taxon>
        <taxon>Pezizomycotina</taxon>
        <taxon>Eurotiomycetes</taxon>
        <taxon>Eurotiomycetidae</taxon>
        <taxon>Eurotiales</taxon>
        <taxon>Aspergillaceae</taxon>
        <taxon>Aspergillus</taxon>
        <taxon>Aspergillus subgen. Fumigati</taxon>
    </lineage>
</organism>
<keyword evidence="3 5" id="KW-1133">Transmembrane helix</keyword>
<dbReference type="Gene3D" id="1.20.1250.20">
    <property type="entry name" value="MFS general substrate transporter like domains"/>
    <property type="match status" value="2"/>
</dbReference>
<evidence type="ECO:0000259" key="6">
    <source>
        <dbReference type="PROSITE" id="PS50850"/>
    </source>
</evidence>
<evidence type="ECO:0000256" key="4">
    <source>
        <dbReference type="ARBA" id="ARBA00023136"/>
    </source>
</evidence>
<dbReference type="Pfam" id="PF07690">
    <property type="entry name" value="MFS_1"/>
    <property type="match status" value="1"/>
</dbReference>
<dbReference type="InterPro" id="IPR020846">
    <property type="entry name" value="MFS_dom"/>
</dbReference>
<proteinExistence type="predicted"/>
<evidence type="ECO:0000256" key="1">
    <source>
        <dbReference type="ARBA" id="ARBA00004141"/>
    </source>
</evidence>
<dbReference type="AlphaFoldDB" id="B0XWE9"/>
<dbReference type="GO" id="GO:0022857">
    <property type="term" value="F:transmembrane transporter activity"/>
    <property type="evidence" value="ECO:0007669"/>
    <property type="project" value="InterPro"/>
</dbReference>
<feature type="transmembrane region" description="Helical" evidence="5">
    <location>
        <begin position="185"/>
        <end position="202"/>
    </location>
</feature>
<dbReference type="PhylomeDB" id="B0XWE9"/>
<dbReference type="OrthoDB" id="5141738at2759"/>
<feature type="transmembrane region" description="Helical" evidence="5">
    <location>
        <begin position="65"/>
        <end position="85"/>
    </location>
</feature>
<feature type="domain" description="Major facilitator superfamily (MFS) profile" evidence="6">
    <location>
        <begin position="1"/>
        <end position="399"/>
    </location>
</feature>
<dbReference type="PROSITE" id="PS50850">
    <property type="entry name" value="MFS"/>
    <property type="match status" value="1"/>
</dbReference>
<dbReference type="SUPFAM" id="SSF103473">
    <property type="entry name" value="MFS general substrate transporter"/>
    <property type="match status" value="1"/>
</dbReference>